<organism evidence="3 4">
    <name type="scientific">Pseudoalteromonas xiamenensis</name>
    <dbReference type="NCBI Taxonomy" id="882626"/>
    <lineage>
        <taxon>Bacteria</taxon>
        <taxon>Pseudomonadati</taxon>
        <taxon>Pseudomonadota</taxon>
        <taxon>Gammaproteobacteria</taxon>
        <taxon>Alteromonadales</taxon>
        <taxon>Pseudoalteromonadaceae</taxon>
        <taxon>Pseudoalteromonas</taxon>
    </lineage>
</organism>
<keyword evidence="1" id="KW-0328">Glycosyltransferase</keyword>
<reference evidence="3" key="1">
    <citation type="submission" date="2021-03" db="EMBL/GenBank/DDBJ databases">
        <title>Complete Genome of Pseudoalteromonas xiamenensis STKMTI.2, a new potential marine bacterium producing anti-Vibrio compounds.</title>
        <authorList>
            <person name="Handayani D.P."/>
            <person name="Isnansetyo A."/>
            <person name="Istiqomah I."/>
            <person name="Jumina J."/>
        </authorList>
    </citation>
    <scope>NUCLEOTIDE SEQUENCE</scope>
    <source>
        <strain evidence="3">STKMTI.2</strain>
    </source>
</reference>
<proteinExistence type="predicted"/>
<dbReference type="PANTHER" id="PTHR30160">
    <property type="entry name" value="TETRAACYLDISACCHARIDE 4'-KINASE-RELATED"/>
    <property type="match status" value="1"/>
</dbReference>
<dbReference type="GO" id="GO:0009244">
    <property type="term" value="P:lipopolysaccharide core region biosynthetic process"/>
    <property type="evidence" value="ECO:0007669"/>
    <property type="project" value="TreeGrafter"/>
</dbReference>
<dbReference type="Pfam" id="PF01075">
    <property type="entry name" value="Glyco_transf_9"/>
    <property type="match status" value="1"/>
</dbReference>
<dbReference type="AlphaFoldDB" id="A0A975HNY5"/>
<dbReference type="InterPro" id="IPR051199">
    <property type="entry name" value="LPS_LOS_Heptosyltrfase"/>
</dbReference>
<keyword evidence="4" id="KW-1185">Reference proteome</keyword>
<dbReference type="Gene3D" id="3.40.50.2000">
    <property type="entry name" value="Glycogen Phosphorylase B"/>
    <property type="match status" value="2"/>
</dbReference>
<accession>A0A975HNY5</accession>
<dbReference type="PANTHER" id="PTHR30160:SF7">
    <property type="entry name" value="ADP-HEPTOSE--LPS HEPTOSYLTRANSFERASE 2"/>
    <property type="match status" value="1"/>
</dbReference>
<dbReference type="RefSeq" id="WP_208844324.1">
    <property type="nucleotide sequence ID" value="NZ_CP072133.1"/>
</dbReference>
<evidence type="ECO:0000313" key="3">
    <source>
        <dbReference type="EMBL" id="QTH72700.1"/>
    </source>
</evidence>
<evidence type="ECO:0000313" key="4">
    <source>
        <dbReference type="Proteomes" id="UP000664904"/>
    </source>
</evidence>
<protein>
    <submittedName>
        <fullName evidence="3">Glycosyltransferase family 9 protein</fullName>
    </submittedName>
</protein>
<dbReference type="KEGG" id="pxi:J5O05_07930"/>
<dbReference type="CDD" id="cd03789">
    <property type="entry name" value="GT9_LPS_heptosyltransferase"/>
    <property type="match status" value="1"/>
</dbReference>
<dbReference type="GO" id="GO:0005829">
    <property type="term" value="C:cytosol"/>
    <property type="evidence" value="ECO:0007669"/>
    <property type="project" value="TreeGrafter"/>
</dbReference>
<sequence>MSNKTITPDNQSDPILIVFPKFIGDAINTLPAIELLRQLYPKTPFHFLVRPHLVALFEAQNLPLVDVIEDKRYAKPKWGIFKKSRALKKANYQLAVLFRGSLAEAVLCRLAGIKSVIGYAQNGRKPLLSYALKLNENHHYIHRYCRIVNEAHGSPFDSFNAPSLSTRESPFVSPQTPTIGCYFGGKNKDTRYYPTALSAQVVALLLDNTPCDVVLLGDQQEVADNQAIIEQLTNHQTRVLNLAGKTSLPELVNVTGQLTALISIDSGPMHMACATGTPCVALVGLGTSPWSIVAPKVAKFEAIVANGFSLDDHRIIESIEPAEVLRTFQSLMSRLSDE</sequence>
<keyword evidence="2" id="KW-0808">Transferase</keyword>
<dbReference type="GO" id="GO:0008713">
    <property type="term" value="F:ADP-heptose-lipopolysaccharide heptosyltransferase activity"/>
    <property type="evidence" value="ECO:0007669"/>
    <property type="project" value="TreeGrafter"/>
</dbReference>
<dbReference type="Proteomes" id="UP000664904">
    <property type="component" value="Chromosome"/>
</dbReference>
<dbReference type="InterPro" id="IPR002201">
    <property type="entry name" value="Glyco_trans_9"/>
</dbReference>
<name>A0A975HNY5_9GAMM</name>
<evidence type="ECO:0000256" key="2">
    <source>
        <dbReference type="ARBA" id="ARBA00022679"/>
    </source>
</evidence>
<dbReference type="EMBL" id="CP072133">
    <property type="protein sequence ID" value="QTH72700.1"/>
    <property type="molecule type" value="Genomic_DNA"/>
</dbReference>
<gene>
    <name evidence="3" type="ORF">J5O05_07930</name>
</gene>
<dbReference type="SUPFAM" id="SSF53756">
    <property type="entry name" value="UDP-Glycosyltransferase/glycogen phosphorylase"/>
    <property type="match status" value="1"/>
</dbReference>
<evidence type="ECO:0000256" key="1">
    <source>
        <dbReference type="ARBA" id="ARBA00022676"/>
    </source>
</evidence>